<feature type="region of interest" description="Disordered" evidence="1">
    <location>
        <begin position="756"/>
        <end position="793"/>
    </location>
</feature>
<feature type="region of interest" description="Disordered" evidence="1">
    <location>
        <begin position="880"/>
        <end position="909"/>
    </location>
</feature>
<reference evidence="4" key="1">
    <citation type="submission" date="2017-03" db="EMBL/GenBank/DDBJ databases">
        <title>Genomes of endolithic fungi from Antarctica.</title>
        <authorList>
            <person name="Coleine C."/>
            <person name="Masonjones S."/>
            <person name="Stajich J.E."/>
        </authorList>
    </citation>
    <scope>NUCLEOTIDE SEQUENCE [LARGE SCALE GENOMIC DNA]</scope>
    <source>
        <strain evidence="4">CCFEE 5527</strain>
    </source>
</reference>
<gene>
    <name evidence="3" type="ORF">B0A48_14888</name>
</gene>
<dbReference type="SUPFAM" id="SSF52540">
    <property type="entry name" value="P-loop containing nucleoside triphosphate hydrolases"/>
    <property type="match status" value="1"/>
</dbReference>
<evidence type="ECO:0000256" key="1">
    <source>
        <dbReference type="SAM" id="MobiDB-lite"/>
    </source>
</evidence>
<dbReference type="Pfam" id="PF13424">
    <property type="entry name" value="TPR_12"/>
    <property type="match status" value="2"/>
</dbReference>
<dbReference type="Pfam" id="PF25000">
    <property type="entry name" value="DUF7779"/>
    <property type="match status" value="1"/>
</dbReference>
<feature type="domain" description="DUF7779" evidence="2">
    <location>
        <begin position="322"/>
        <end position="405"/>
    </location>
</feature>
<feature type="region of interest" description="Disordered" evidence="1">
    <location>
        <begin position="1043"/>
        <end position="1100"/>
    </location>
</feature>
<dbReference type="Gene3D" id="1.25.40.10">
    <property type="entry name" value="Tetratricopeptide repeat domain"/>
    <property type="match status" value="2"/>
</dbReference>
<dbReference type="PANTHER" id="PTHR46082:SF6">
    <property type="entry name" value="AAA+ ATPASE DOMAIN-CONTAINING PROTEIN-RELATED"/>
    <property type="match status" value="1"/>
</dbReference>
<evidence type="ECO:0000313" key="3">
    <source>
        <dbReference type="EMBL" id="OQN99027.1"/>
    </source>
</evidence>
<dbReference type="PANTHER" id="PTHR46082">
    <property type="entry name" value="ATP/GTP-BINDING PROTEIN-RELATED"/>
    <property type="match status" value="1"/>
</dbReference>
<proteinExistence type="predicted"/>
<feature type="compositionally biased region" description="Low complexity" evidence="1">
    <location>
        <begin position="1051"/>
        <end position="1060"/>
    </location>
</feature>
<dbReference type="Gene3D" id="3.40.50.300">
    <property type="entry name" value="P-loop containing nucleotide triphosphate hydrolases"/>
    <property type="match status" value="1"/>
</dbReference>
<dbReference type="SUPFAM" id="SSF48452">
    <property type="entry name" value="TPR-like"/>
    <property type="match status" value="2"/>
</dbReference>
<evidence type="ECO:0000259" key="2">
    <source>
        <dbReference type="Pfam" id="PF25000"/>
    </source>
</evidence>
<feature type="compositionally biased region" description="Basic and acidic residues" evidence="1">
    <location>
        <begin position="756"/>
        <end position="769"/>
    </location>
</feature>
<feature type="compositionally biased region" description="Basic and acidic residues" evidence="1">
    <location>
        <begin position="1079"/>
        <end position="1100"/>
    </location>
</feature>
<organism evidence="3 4">
    <name type="scientific">Cryoendolithus antarcticus</name>
    <dbReference type="NCBI Taxonomy" id="1507870"/>
    <lineage>
        <taxon>Eukaryota</taxon>
        <taxon>Fungi</taxon>
        <taxon>Dikarya</taxon>
        <taxon>Ascomycota</taxon>
        <taxon>Pezizomycotina</taxon>
        <taxon>Dothideomycetes</taxon>
        <taxon>Dothideomycetidae</taxon>
        <taxon>Cladosporiales</taxon>
        <taxon>Cladosporiaceae</taxon>
        <taxon>Cryoendolithus</taxon>
    </lineage>
</organism>
<dbReference type="Proteomes" id="UP000192596">
    <property type="component" value="Unassembled WGS sequence"/>
</dbReference>
<evidence type="ECO:0000313" key="4">
    <source>
        <dbReference type="Proteomes" id="UP000192596"/>
    </source>
</evidence>
<feature type="compositionally biased region" description="Polar residues" evidence="1">
    <location>
        <begin position="781"/>
        <end position="792"/>
    </location>
</feature>
<keyword evidence="4" id="KW-1185">Reference proteome</keyword>
<comment type="caution">
    <text evidence="3">The sequence shown here is derived from an EMBL/GenBank/DDBJ whole genome shotgun (WGS) entry which is preliminary data.</text>
</comment>
<dbReference type="EMBL" id="NAJO01000042">
    <property type="protein sequence ID" value="OQN99027.1"/>
    <property type="molecule type" value="Genomic_DNA"/>
</dbReference>
<dbReference type="NCBIfam" id="NF040586">
    <property type="entry name" value="FxSxx_TPR"/>
    <property type="match status" value="1"/>
</dbReference>
<accession>A0A1V8SJ09</accession>
<protein>
    <recommendedName>
        <fullName evidence="2">DUF7779 domain-containing protein</fullName>
    </recommendedName>
</protein>
<dbReference type="InterPro" id="IPR011990">
    <property type="entry name" value="TPR-like_helical_dom_sf"/>
</dbReference>
<dbReference type="InParanoid" id="A0A1V8SJ09"/>
<dbReference type="InterPro" id="IPR056681">
    <property type="entry name" value="DUF7779"/>
</dbReference>
<dbReference type="AlphaFoldDB" id="A0A1V8SJ09"/>
<dbReference type="OrthoDB" id="20872at2759"/>
<dbReference type="InterPro" id="IPR027417">
    <property type="entry name" value="P-loop_NTPase"/>
</dbReference>
<dbReference type="STRING" id="1507870.A0A1V8SJ09"/>
<sequence>MAAVQQINTFGDRNSGSQIGTLYGVSNNNVYPAPEQPESPPAPCAILPYRRDPAYVHRTLLYAQLEELAKPNARVALCGLGGAGKSQLALEYAYRLRGQDPTTFVLWIHASTFARFEQNVKELVAKLRVPGRRRPDANMFVLLQNWLTAAEYGNWLLIIDNFDDRTLLRCEHDYDGAGGSSVVADFMTALSNCTRGCVVVTSRDRDTALDLVDIEEIIEVGPMEAKDARILLTTRLGSASTDDKIDQLAVALDYMPLALTQAAAYIRQRAPRFSVAAYLETLTALDETSSNLLTHGMRDLRRHPESENAIFKAWQISFDHIRTLRSSAADLLALMCFFDRQAIPESALHEVSPLNYGRPTIVDDRFETDITMLRDYSFISVTTAVATTFDMHRLVQKAAQTWLRSEAKEEYWKSVFVDRLYDAFPRDGLYEYWSECEVLFPHVKSAMTMNFAQRQANIVWAAVLFRAAEYALQRGSPSDGLRMAEESQLVRAHTLGTQHQATLRSTALTVRADWSLGNYRAAQKNGEDLLGIMRASLGETHFYTLDATNDLALVYTSQGRWREAERLHRLLLRRFESAQGNTHPNTLLSKNNLAVLYAYQDKHDVAAELHREILYARQASLGADHPHTISNMHNLAVSYWASERHDEAEVLFRSAFEKRREVLGEEHLNTLTSLDSLAGVLRFRGDLTEAESMARAALRSREKILGGQHPDVLTSKANLALILHDAGQKTEAYTLNHDCAIATCAVLGDDHPSSVTRTRRDIEWTDETRQGTMTPAPVDSMPNSNTASTNAGSGELAAPPVPRPVALDPALIIPQPPKALLLSHVLPAEPIMFNTLEVTAKQLARMTVRATATSSPDLDLYLDPREAHEMNRRHRGEYEFGSTLSSRYTDRRASSQRGRGRRNMDPDMYRFGEPYSFEGTGTTAVRGISQDARIDARESRWISRADDSFMFEKTTESSVRGISPDFMMSDLRVANEGYQFTRTMQVSLRGISPPLPFDPAEAPASSEAYAFEKTVDTSVRGSFDDAQRCGLQDSEMHGEDVYPYQLRDSDGSPSPVGSSDDYVESDDGRRPANVGPSRANEEWHFGKERNTGFQIEREQGRSWRRSMGRLFARKN</sequence>
<dbReference type="Pfam" id="PF13374">
    <property type="entry name" value="TPR_10"/>
    <property type="match status" value="1"/>
</dbReference>
<dbReference type="InterPro" id="IPR053137">
    <property type="entry name" value="NLR-like"/>
</dbReference>
<name>A0A1V8SJ09_9PEZI</name>